<dbReference type="Pfam" id="PF01071">
    <property type="entry name" value="GARS_A"/>
    <property type="match status" value="1"/>
</dbReference>
<evidence type="ECO:0000256" key="11">
    <source>
        <dbReference type="ARBA" id="ARBA00042864"/>
    </source>
</evidence>
<comment type="catalytic activity">
    <reaction evidence="12">
        <text>5-phospho-beta-D-ribosylamine + glycine + ATP = N(1)-(5-phospho-beta-D-ribosyl)glycinamide + ADP + phosphate + H(+)</text>
        <dbReference type="Rhea" id="RHEA:17453"/>
        <dbReference type="ChEBI" id="CHEBI:15378"/>
        <dbReference type="ChEBI" id="CHEBI:30616"/>
        <dbReference type="ChEBI" id="CHEBI:43474"/>
        <dbReference type="ChEBI" id="CHEBI:57305"/>
        <dbReference type="ChEBI" id="CHEBI:58681"/>
        <dbReference type="ChEBI" id="CHEBI:143788"/>
        <dbReference type="ChEBI" id="CHEBI:456216"/>
        <dbReference type="EC" id="6.3.4.13"/>
    </reaction>
</comment>
<keyword evidence="7 12" id="KW-0658">Purine biosynthesis</keyword>
<comment type="caution">
    <text evidence="15">The sequence shown here is derived from an EMBL/GenBank/DDBJ whole genome shotgun (WGS) entry which is preliminary data.</text>
</comment>
<dbReference type="PROSITE" id="PS00184">
    <property type="entry name" value="GARS"/>
    <property type="match status" value="1"/>
</dbReference>
<dbReference type="SMART" id="SM01210">
    <property type="entry name" value="GARS_C"/>
    <property type="match status" value="1"/>
</dbReference>
<dbReference type="Proteomes" id="UP000006415">
    <property type="component" value="Unassembled WGS sequence"/>
</dbReference>
<comment type="pathway">
    <text evidence="3 12">Purine metabolism; IMP biosynthesis via de novo pathway; N(1)-(5-phospho-D-ribosyl)glycinamide from 5-phospho-alpha-D-ribose 1-diphosphate: step 2/2.</text>
</comment>
<keyword evidence="5 12" id="KW-0436">Ligase</keyword>
<proteinExistence type="inferred from homology"/>
<dbReference type="EC" id="6.3.4.13" evidence="4 12"/>
<dbReference type="InterPro" id="IPR020559">
    <property type="entry name" value="PRibGlycinamide_synth_CS"/>
</dbReference>
<dbReference type="EMBL" id="AGZS01000001">
    <property type="protein sequence ID" value="EJD65245.1"/>
    <property type="molecule type" value="Genomic_DNA"/>
</dbReference>
<dbReference type="GO" id="GO:0006189">
    <property type="term" value="P:'de novo' IMP biosynthetic process"/>
    <property type="evidence" value="ECO:0007669"/>
    <property type="project" value="UniProtKB-UniRule"/>
</dbReference>
<dbReference type="GO" id="GO:0004637">
    <property type="term" value="F:phosphoribosylamine-glycine ligase activity"/>
    <property type="evidence" value="ECO:0007669"/>
    <property type="project" value="UniProtKB-UniRule"/>
</dbReference>
<organism evidence="15 16">
    <name type="scientific">Scardovia wiggsiae F0424</name>
    <dbReference type="NCBI Taxonomy" id="857290"/>
    <lineage>
        <taxon>Bacteria</taxon>
        <taxon>Bacillati</taxon>
        <taxon>Actinomycetota</taxon>
        <taxon>Actinomycetes</taxon>
        <taxon>Bifidobacteriales</taxon>
        <taxon>Bifidobacteriaceae</taxon>
        <taxon>Scardovia</taxon>
    </lineage>
</organism>
<dbReference type="InterPro" id="IPR016185">
    <property type="entry name" value="PreATP-grasp_dom_sf"/>
</dbReference>
<dbReference type="NCBIfam" id="TIGR00877">
    <property type="entry name" value="purD"/>
    <property type="match status" value="1"/>
</dbReference>
<dbReference type="InterPro" id="IPR020561">
    <property type="entry name" value="PRibGlycinamid_synth_ATP-grasp"/>
</dbReference>
<evidence type="ECO:0000256" key="12">
    <source>
        <dbReference type="HAMAP-Rule" id="MF_00138"/>
    </source>
</evidence>
<dbReference type="InterPro" id="IPR000115">
    <property type="entry name" value="PRibGlycinamide_synth"/>
</dbReference>
<keyword evidence="8 13" id="KW-0067">ATP-binding</keyword>
<dbReference type="SUPFAM" id="SSF51246">
    <property type="entry name" value="Rudiment single hybrid motif"/>
    <property type="match status" value="1"/>
</dbReference>
<protein>
    <recommendedName>
        <fullName evidence="4 12">Phosphoribosylamine--glycine ligase</fullName>
        <ecNumber evidence="4 12">6.3.4.13</ecNumber>
    </recommendedName>
    <alternativeName>
        <fullName evidence="12">GARS</fullName>
    </alternativeName>
    <alternativeName>
        <fullName evidence="10 12">Glycinamide ribonucleotide synthetase</fullName>
    </alternativeName>
    <alternativeName>
        <fullName evidence="11 12">Phosphoribosylglycinamide synthetase</fullName>
    </alternativeName>
</protein>
<dbReference type="Gene3D" id="3.30.470.20">
    <property type="entry name" value="ATP-grasp fold, B domain"/>
    <property type="match status" value="1"/>
</dbReference>
<dbReference type="STRING" id="857290.HMPREF9156_00009"/>
<dbReference type="HOGENOM" id="CLU_027420_3_1_11"/>
<evidence type="ECO:0000256" key="5">
    <source>
        <dbReference type="ARBA" id="ARBA00022598"/>
    </source>
</evidence>
<evidence type="ECO:0000256" key="13">
    <source>
        <dbReference type="PROSITE-ProRule" id="PRU00409"/>
    </source>
</evidence>
<dbReference type="RefSeq" id="WP_007147077.1">
    <property type="nucleotide sequence ID" value="NZ_AKCI01000001.1"/>
</dbReference>
<evidence type="ECO:0000313" key="15">
    <source>
        <dbReference type="EMBL" id="EJD65245.1"/>
    </source>
</evidence>
<dbReference type="InterPro" id="IPR020562">
    <property type="entry name" value="PRibGlycinamide_synth_N"/>
</dbReference>
<evidence type="ECO:0000256" key="4">
    <source>
        <dbReference type="ARBA" id="ARBA00013255"/>
    </source>
</evidence>
<comment type="similarity">
    <text evidence="9 12">Belongs to the GARS family.</text>
</comment>
<keyword evidence="16" id="KW-1185">Reference proteome</keyword>
<dbReference type="SUPFAM" id="SSF52440">
    <property type="entry name" value="PreATP-grasp domain"/>
    <property type="match status" value="1"/>
</dbReference>
<evidence type="ECO:0000256" key="3">
    <source>
        <dbReference type="ARBA" id="ARBA00005174"/>
    </source>
</evidence>
<dbReference type="UniPathway" id="UPA00074">
    <property type="reaction ID" value="UER00125"/>
</dbReference>
<dbReference type="InterPro" id="IPR013815">
    <property type="entry name" value="ATP_grasp_subdomain_1"/>
</dbReference>
<keyword evidence="6 13" id="KW-0547">Nucleotide-binding</keyword>
<dbReference type="Gene3D" id="3.40.50.20">
    <property type="match status" value="1"/>
</dbReference>
<dbReference type="PANTHER" id="PTHR43472">
    <property type="entry name" value="PHOSPHORIBOSYLAMINE--GLYCINE LIGASE"/>
    <property type="match status" value="1"/>
</dbReference>
<dbReference type="InterPro" id="IPR020560">
    <property type="entry name" value="PRibGlycinamide_synth_C-dom"/>
</dbReference>
<evidence type="ECO:0000256" key="10">
    <source>
        <dbReference type="ARBA" id="ARBA00042242"/>
    </source>
</evidence>
<evidence type="ECO:0000256" key="1">
    <source>
        <dbReference type="ARBA" id="ARBA00001936"/>
    </source>
</evidence>
<dbReference type="PROSITE" id="PS50975">
    <property type="entry name" value="ATP_GRASP"/>
    <property type="match status" value="1"/>
</dbReference>
<evidence type="ECO:0000256" key="2">
    <source>
        <dbReference type="ARBA" id="ARBA00001946"/>
    </source>
</evidence>
<comment type="cofactor">
    <cofactor evidence="2">
        <name>Mg(2+)</name>
        <dbReference type="ChEBI" id="CHEBI:18420"/>
    </cofactor>
</comment>
<comment type="cofactor">
    <cofactor evidence="1">
        <name>Mn(2+)</name>
        <dbReference type="ChEBI" id="CHEBI:29035"/>
    </cofactor>
</comment>
<evidence type="ECO:0000256" key="8">
    <source>
        <dbReference type="ARBA" id="ARBA00022840"/>
    </source>
</evidence>
<evidence type="ECO:0000256" key="9">
    <source>
        <dbReference type="ARBA" id="ARBA00038345"/>
    </source>
</evidence>
<evidence type="ECO:0000256" key="6">
    <source>
        <dbReference type="ARBA" id="ARBA00022741"/>
    </source>
</evidence>
<evidence type="ECO:0000259" key="14">
    <source>
        <dbReference type="PROSITE" id="PS50975"/>
    </source>
</evidence>
<dbReference type="Gene3D" id="3.30.1490.20">
    <property type="entry name" value="ATP-grasp fold, A domain"/>
    <property type="match status" value="1"/>
</dbReference>
<reference evidence="15 16" key="1">
    <citation type="submission" date="2012-01" db="EMBL/GenBank/DDBJ databases">
        <title>The Genome Sequence of Scardovia wiggsiae F0424.</title>
        <authorList>
            <consortium name="The Broad Institute Genome Sequencing Platform"/>
            <person name="Earl A."/>
            <person name="Ward D."/>
            <person name="Feldgarden M."/>
            <person name="Gevers D."/>
            <person name="Izard J."/>
            <person name="Ganesan A."/>
            <person name="Baranova O.V."/>
            <person name="Blanton J.M."/>
            <person name="Tanner A.C."/>
            <person name="Mathney J."/>
            <person name="Dewhirst F.E."/>
            <person name="Young S.K."/>
            <person name="Zeng Q."/>
            <person name="Gargeya S."/>
            <person name="Fitzgerald M."/>
            <person name="Haas B."/>
            <person name="Abouelleil A."/>
            <person name="Alvarado L."/>
            <person name="Arachchi H.M."/>
            <person name="Berlin A."/>
            <person name="Chapman S.B."/>
            <person name="Gearin G."/>
            <person name="Goldberg J."/>
            <person name="Griggs A."/>
            <person name="Gujja S."/>
            <person name="Hansen M."/>
            <person name="Heiman D."/>
            <person name="Howarth C."/>
            <person name="Larimer J."/>
            <person name="Lui A."/>
            <person name="MacDonald P.J.P."/>
            <person name="McCowen C."/>
            <person name="Montmayeur A."/>
            <person name="Murphy C."/>
            <person name="Neiman D."/>
            <person name="Pearson M."/>
            <person name="Priest M."/>
            <person name="Roberts A."/>
            <person name="Saif S."/>
            <person name="Shea T."/>
            <person name="Sisk P."/>
            <person name="Stolte C."/>
            <person name="Sykes S."/>
            <person name="Wortman J."/>
            <person name="Nusbaum C."/>
            <person name="Birren B."/>
        </authorList>
    </citation>
    <scope>NUCLEOTIDE SEQUENCE [LARGE SCALE GENOMIC DNA]</scope>
    <source>
        <strain evidence="15 16">F0424</strain>
    </source>
</reference>
<dbReference type="eggNOG" id="COG0151">
    <property type="taxonomic scope" value="Bacteria"/>
</dbReference>
<dbReference type="SMART" id="SM01209">
    <property type="entry name" value="GARS_A"/>
    <property type="match status" value="1"/>
</dbReference>
<dbReference type="OrthoDB" id="9807240at2"/>
<feature type="domain" description="ATP-grasp" evidence="14">
    <location>
        <begin position="110"/>
        <end position="316"/>
    </location>
</feature>
<evidence type="ECO:0000313" key="16">
    <source>
        <dbReference type="Proteomes" id="UP000006415"/>
    </source>
</evidence>
<dbReference type="FunFam" id="3.30.1490.20:FF:000006">
    <property type="entry name" value="phosphoribosylamine--glycine ligase, chloroplastic-like"/>
    <property type="match status" value="1"/>
</dbReference>
<gene>
    <name evidence="12" type="primary">purD</name>
    <name evidence="15" type="ORF">HMPREF9156_00009</name>
</gene>
<sequence length="453" mass="47403">MASTVLVIGSGAREHAVAYTLLKGTAVGTVYCAPGNPGMASDGIRTVLLDESDHAAIIDFIRANSIDWVFVGPEDPLMEGITDDLQEAGIAVFGPSRAAAQIEGSKTFAKQLMHRHNIPTAAYAAFASFEKASAYIEKHGAPVVIKADGLAAGKGVTVAMDTDTALQALHDIFVGNKFGSSGSSVVIEDFLEGEEFSLMSFVSGNMFWTMPVSQDHKRAYDGDEGPNTGGMGAYCPVPQISGDIVDTAVDRIIRPAVEGMASEGIPFTGVLYAGLIATDEGPKVIEFNARFGDPETEVILPRLTSDLGAGIEAVLNGKDPGFTWRNDGTETLGVILASEGYPGNTRTGAVIPDLNSAIAEAGLKDSSHIFFAGVAAGSTGGSYRGTDAGTDTETHADDAGHGLVSSSGRVLLLETTANTVAEARDRIYSLLDSVHTNGLFYRHDIGARALRQQ</sequence>
<accession>J0D5I8</accession>
<name>J0D5I8_9BIFI</name>
<evidence type="ECO:0000256" key="7">
    <source>
        <dbReference type="ARBA" id="ARBA00022755"/>
    </source>
</evidence>
<dbReference type="GO" id="GO:0009113">
    <property type="term" value="P:purine nucleobase biosynthetic process"/>
    <property type="evidence" value="ECO:0007669"/>
    <property type="project" value="InterPro"/>
</dbReference>
<dbReference type="Gene3D" id="3.90.600.10">
    <property type="entry name" value="Phosphoribosylglycinamide synthetase, C-terminal domain"/>
    <property type="match status" value="1"/>
</dbReference>
<dbReference type="GO" id="GO:0046872">
    <property type="term" value="F:metal ion binding"/>
    <property type="evidence" value="ECO:0007669"/>
    <property type="project" value="InterPro"/>
</dbReference>
<dbReference type="AlphaFoldDB" id="J0D5I8"/>
<dbReference type="InterPro" id="IPR037123">
    <property type="entry name" value="PRibGlycinamide_synth_C_sf"/>
</dbReference>
<dbReference type="InterPro" id="IPR011054">
    <property type="entry name" value="Rudment_hybrid_motif"/>
</dbReference>
<dbReference type="InterPro" id="IPR011761">
    <property type="entry name" value="ATP-grasp"/>
</dbReference>
<dbReference type="HAMAP" id="MF_00138">
    <property type="entry name" value="GARS"/>
    <property type="match status" value="1"/>
</dbReference>
<dbReference type="Pfam" id="PF02843">
    <property type="entry name" value="GARS_C"/>
    <property type="match status" value="1"/>
</dbReference>
<dbReference type="PANTHER" id="PTHR43472:SF1">
    <property type="entry name" value="PHOSPHORIBOSYLAMINE--GLYCINE LIGASE, CHLOROPLASTIC"/>
    <property type="match status" value="1"/>
</dbReference>
<dbReference type="GO" id="GO:0005524">
    <property type="term" value="F:ATP binding"/>
    <property type="evidence" value="ECO:0007669"/>
    <property type="project" value="UniProtKB-UniRule"/>
</dbReference>
<dbReference type="SUPFAM" id="SSF56059">
    <property type="entry name" value="Glutathione synthetase ATP-binding domain-like"/>
    <property type="match status" value="1"/>
</dbReference>
<dbReference type="Pfam" id="PF02844">
    <property type="entry name" value="GARS_N"/>
    <property type="match status" value="1"/>
</dbReference>